<dbReference type="Proteomes" id="UP001140949">
    <property type="component" value="Unassembled WGS sequence"/>
</dbReference>
<accession>A0AAX6H3U4</accession>
<evidence type="ECO:0000313" key="6">
    <source>
        <dbReference type="Proteomes" id="UP001140949"/>
    </source>
</evidence>
<feature type="domain" description="GH3 middle" evidence="3">
    <location>
        <begin position="359"/>
        <end position="433"/>
    </location>
</feature>
<protein>
    <submittedName>
        <fullName evidence="5">Indole-3-acetic acid-amido synthetase GH3.8</fullName>
    </submittedName>
</protein>
<name>A0AAX6H3U4_IRIPA</name>
<dbReference type="EMBL" id="JANAVB010013398">
    <property type="protein sequence ID" value="KAJ6835482.1"/>
    <property type="molecule type" value="Genomic_DNA"/>
</dbReference>
<dbReference type="PANTHER" id="PTHR31901:SF96">
    <property type="entry name" value="INDOLE-3-ACETIC ACID-AMIDO SYNTHETASE GH3.1-RELATED"/>
    <property type="match status" value="1"/>
</dbReference>
<dbReference type="AlphaFoldDB" id="A0AAX6H3U4"/>
<dbReference type="Pfam" id="PF23571">
    <property type="entry name" value="GH3_M"/>
    <property type="match status" value="1"/>
</dbReference>
<dbReference type="GO" id="GO:0016881">
    <property type="term" value="F:acid-amino acid ligase activity"/>
    <property type="evidence" value="ECO:0007669"/>
    <property type="project" value="TreeGrafter"/>
</dbReference>
<dbReference type="InterPro" id="IPR055378">
    <property type="entry name" value="GH3_C"/>
</dbReference>
<dbReference type="Pfam" id="PF03321">
    <property type="entry name" value="GH3"/>
    <property type="match status" value="1"/>
</dbReference>
<dbReference type="GO" id="GO:0005737">
    <property type="term" value="C:cytoplasm"/>
    <property type="evidence" value="ECO:0007669"/>
    <property type="project" value="TreeGrafter"/>
</dbReference>
<comment type="caution">
    <text evidence="5">The sequence shown here is derived from an EMBL/GenBank/DDBJ whole genome shotgun (WGS) entry which is preliminary data.</text>
</comment>
<evidence type="ECO:0000313" key="5">
    <source>
        <dbReference type="EMBL" id="KAJ6835482.1"/>
    </source>
</evidence>
<keyword evidence="2" id="KW-0436">Ligase</keyword>
<gene>
    <name evidence="5" type="ORF">M6B38_331975</name>
</gene>
<reference evidence="5" key="2">
    <citation type="submission" date="2023-04" db="EMBL/GenBank/DDBJ databases">
        <authorList>
            <person name="Bruccoleri R.E."/>
            <person name="Oakeley E.J."/>
            <person name="Faust A.-M."/>
            <person name="Dessus-Babus S."/>
            <person name="Altorfer M."/>
            <person name="Burckhardt D."/>
            <person name="Oertli M."/>
            <person name="Naumann U."/>
            <person name="Petersen F."/>
            <person name="Wong J."/>
        </authorList>
    </citation>
    <scope>NUCLEOTIDE SEQUENCE</scope>
    <source>
        <strain evidence="5">GSM-AAB239-AS_SAM_17_03QT</strain>
        <tissue evidence="5">Leaf</tissue>
    </source>
</reference>
<dbReference type="InterPro" id="IPR004993">
    <property type="entry name" value="GH3"/>
</dbReference>
<dbReference type="PANTHER" id="PTHR31901">
    <property type="entry name" value="GH3 DOMAIN-CONTAINING PROTEIN"/>
    <property type="match status" value="1"/>
</dbReference>
<evidence type="ECO:0000256" key="1">
    <source>
        <dbReference type="ARBA" id="ARBA00008068"/>
    </source>
</evidence>
<evidence type="ECO:0000256" key="2">
    <source>
        <dbReference type="ARBA" id="ARBA00022598"/>
    </source>
</evidence>
<dbReference type="Pfam" id="PF23572">
    <property type="entry name" value="GH3_C"/>
    <property type="match status" value="1"/>
</dbReference>
<dbReference type="InterPro" id="IPR055377">
    <property type="entry name" value="GH3_M"/>
</dbReference>
<organism evidence="5 6">
    <name type="scientific">Iris pallida</name>
    <name type="common">Sweet iris</name>
    <dbReference type="NCBI Taxonomy" id="29817"/>
    <lineage>
        <taxon>Eukaryota</taxon>
        <taxon>Viridiplantae</taxon>
        <taxon>Streptophyta</taxon>
        <taxon>Embryophyta</taxon>
        <taxon>Tracheophyta</taxon>
        <taxon>Spermatophyta</taxon>
        <taxon>Magnoliopsida</taxon>
        <taxon>Liliopsida</taxon>
        <taxon>Asparagales</taxon>
        <taxon>Iridaceae</taxon>
        <taxon>Iridoideae</taxon>
        <taxon>Irideae</taxon>
        <taxon>Iris</taxon>
    </lineage>
</organism>
<feature type="domain" description="GH3 C-terminal" evidence="4">
    <location>
        <begin position="449"/>
        <end position="569"/>
    </location>
</feature>
<comment type="similarity">
    <text evidence="1">Belongs to the IAA-amido conjugating enzyme family.</text>
</comment>
<proteinExistence type="inferred from homology"/>
<keyword evidence="6" id="KW-1185">Reference proteome</keyword>
<evidence type="ECO:0000259" key="4">
    <source>
        <dbReference type="Pfam" id="PF23572"/>
    </source>
</evidence>
<sequence length="599" mass="66678">MAVQSSHRSTPLGLTVCEEHARKLALVEDMTTNTDLVQERVLKEILAQNGETEYLKRFELGGATDRETFKARVPLVTYEDIQPDIQRIANGDRSAILSALPISELLTSSGTSGGEMKLLPMTEEELDRRLLLTSLVMPVMSLYVPGLDKGKELHFLLMKSETESPGGLMMRSVVTSFFKSDKYRNRPFNAYSVHTSPMATVLCADRFQSMYTQMLCGLYARLEVIRIGSTFASGLLRAVSFLQQHWQSLSRDIETGTLTDMVTDPSVRDSLTGILSPNPGLAKFLVDECSKEDWAGIITRIWPNTKYLNAVVTGTMAQYVPNLEYYSGSLPMVSSMYCSSECFFGLNLRPMCKPSEVSYTIMPNMAYMEFLPVVADGDSSAPPILVDLADVEVGKEYEIVVTSCTGLYRYRVGDILQVKGFHNSAPEFRFVRRKNVVLSIDADKTDEVELHGAVERASELIKPYGASVMEYTSKADISVIPGHYVIYWELLVVGDPTLSNGPSDLVLQQCCLEMEEAMSSKYRMLRVADGAIGPLEIRVVKSGTFEELMEYAISRGTSVSQYKVPRCVTYAPIIELLDSRVESAHFSPAYPKCTHQTSQ</sequence>
<reference evidence="5" key="1">
    <citation type="journal article" date="2023" name="GigaByte">
        <title>Genome assembly of the bearded iris, Iris pallida Lam.</title>
        <authorList>
            <person name="Bruccoleri R.E."/>
            <person name="Oakeley E.J."/>
            <person name="Faust A.M.E."/>
            <person name="Altorfer M."/>
            <person name="Dessus-Babus S."/>
            <person name="Burckhardt D."/>
            <person name="Oertli M."/>
            <person name="Naumann U."/>
            <person name="Petersen F."/>
            <person name="Wong J."/>
        </authorList>
    </citation>
    <scope>NUCLEOTIDE SEQUENCE</scope>
    <source>
        <strain evidence="5">GSM-AAB239-AS_SAM_17_03QT</strain>
    </source>
</reference>
<evidence type="ECO:0000259" key="3">
    <source>
        <dbReference type="Pfam" id="PF23571"/>
    </source>
</evidence>